<dbReference type="Pfam" id="PF00134">
    <property type="entry name" value="Cyclin_N"/>
    <property type="match status" value="1"/>
</dbReference>
<feature type="compositionally biased region" description="Basic and acidic residues" evidence="6">
    <location>
        <begin position="484"/>
        <end position="514"/>
    </location>
</feature>
<reference evidence="8 9" key="1">
    <citation type="journal article" date="2023" name="Hortic Res">
        <title>Pangenome of water caltrop reveals structural variations and asymmetric subgenome divergence after allopolyploidization.</title>
        <authorList>
            <person name="Zhang X."/>
            <person name="Chen Y."/>
            <person name="Wang L."/>
            <person name="Yuan Y."/>
            <person name="Fang M."/>
            <person name="Shi L."/>
            <person name="Lu R."/>
            <person name="Comes H.P."/>
            <person name="Ma Y."/>
            <person name="Chen Y."/>
            <person name="Huang G."/>
            <person name="Zhou Y."/>
            <person name="Zheng Z."/>
            <person name="Qiu Y."/>
        </authorList>
    </citation>
    <scope>NUCLEOTIDE SEQUENCE [LARGE SCALE GENOMIC DNA]</scope>
    <source>
        <tissue evidence="8">Roots</tissue>
    </source>
</reference>
<accession>A0AAN7JV06</accession>
<dbReference type="InterPro" id="IPR013763">
    <property type="entry name" value="Cyclin-like_dom"/>
</dbReference>
<dbReference type="AlphaFoldDB" id="A0AAN7JV06"/>
<dbReference type="InterPro" id="IPR036915">
    <property type="entry name" value="Cyclin-like_sf"/>
</dbReference>
<evidence type="ECO:0000256" key="4">
    <source>
        <dbReference type="ARBA" id="ARBA00061204"/>
    </source>
</evidence>
<feature type="region of interest" description="Disordered" evidence="6">
    <location>
        <begin position="364"/>
        <end position="393"/>
    </location>
</feature>
<dbReference type="GO" id="GO:0016538">
    <property type="term" value="F:cyclin-dependent protein serine/threonine kinase regulator activity"/>
    <property type="evidence" value="ECO:0007669"/>
    <property type="project" value="InterPro"/>
</dbReference>
<organism evidence="8 9">
    <name type="scientific">Trapa incisa</name>
    <dbReference type="NCBI Taxonomy" id="236973"/>
    <lineage>
        <taxon>Eukaryota</taxon>
        <taxon>Viridiplantae</taxon>
        <taxon>Streptophyta</taxon>
        <taxon>Embryophyta</taxon>
        <taxon>Tracheophyta</taxon>
        <taxon>Spermatophyta</taxon>
        <taxon>Magnoliopsida</taxon>
        <taxon>eudicotyledons</taxon>
        <taxon>Gunneridae</taxon>
        <taxon>Pentapetalae</taxon>
        <taxon>rosids</taxon>
        <taxon>malvids</taxon>
        <taxon>Myrtales</taxon>
        <taxon>Lythraceae</taxon>
        <taxon>Trapa</taxon>
    </lineage>
</organism>
<dbReference type="Gene3D" id="1.10.472.10">
    <property type="entry name" value="Cyclin-like"/>
    <property type="match status" value="2"/>
</dbReference>
<keyword evidence="9" id="KW-1185">Reference proteome</keyword>
<keyword evidence="3" id="KW-0131">Cell cycle</keyword>
<dbReference type="Proteomes" id="UP001345219">
    <property type="component" value="Chromosome 2"/>
</dbReference>
<evidence type="ECO:0000259" key="7">
    <source>
        <dbReference type="SMART" id="SM00385"/>
    </source>
</evidence>
<evidence type="ECO:0000256" key="5">
    <source>
        <dbReference type="RuleBase" id="RU000383"/>
    </source>
</evidence>
<keyword evidence="2 5" id="KW-0195">Cyclin</keyword>
<dbReference type="Pfam" id="PF21797">
    <property type="entry name" value="CycT2-like_C"/>
    <property type="match status" value="1"/>
</dbReference>
<dbReference type="CDD" id="cd20588">
    <property type="entry name" value="CYCLIN_AcCycT_rpt2"/>
    <property type="match status" value="1"/>
</dbReference>
<dbReference type="PANTHER" id="PTHR10026">
    <property type="entry name" value="CYCLIN"/>
    <property type="match status" value="1"/>
</dbReference>
<dbReference type="FunFam" id="1.10.472.10:FF:000026">
    <property type="entry name" value="Cyclin-T1-5 like"/>
    <property type="match status" value="1"/>
</dbReference>
<keyword evidence="1" id="KW-0132">Cell division</keyword>
<evidence type="ECO:0000256" key="3">
    <source>
        <dbReference type="ARBA" id="ARBA00023306"/>
    </source>
</evidence>
<evidence type="ECO:0000313" key="8">
    <source>
        <dbReference type="EMBL" id="KAK4754449.1"/>
    </source>
</evidence>
<proteinExistence type="inferred from homology"/>
<dbReference type="GO" id="GO:0051301">
    <property type="term" value="P:cell division"/>
    <property type="evidence" value="ECO:0007669"/>
    <property type="project" value="UniProtKB-KW"/>
</dbReference>
<gene>
    <name evidence="8" type="ORF">SAY87_002553</name>
</gene>
<feature type="region of interest" description="Disordered" evidence="6">
    <location>
        <begin position="474"/>
        <end position="579"/>
    </location>
</feature>
<evidence type="ECO:0000256" key="2">
    <source>
        <dbReference type="ARBA" id="ARBA00023127"/>
    </source>
</evidence>
<evidence type="ECO:0000313" key="9">
    <source>
        <dbReference type="Proteomes" id="UP001345219"/>
    </source>
</evidence>
<sequence>MMTGYSGVESSSSQLQEDYGVRGRWYMSRKEIEENSPSRRDGIDFKKETYLRKSYCTFLQDLGMRLKVPQVTIATAIIFCHRFFLRQSHAMNDRRIIATVCMFLAGKVEETPRPLKDVILVSYEIIHKKDQSAAQRIKLKEIYEQQKELILLGERVVLATLGFDLNVHHPYKPLVEAIKKFKVAQNALAQVAWNFVNDGLRTSLCLQFKPHHIAAGAIFLAAKFLKVKLPSDGEKVWWQEFDVTPRQLEEVSNQMLELYEQNRMPPQGSEVDGSIGGGGSVHQTSSKVSSSHEDQASRQLSSQVPPDHSIVENHGALPKTMPNQGKEHGSVDMGSVITDHKVDSEPKDDIQIHHLEHLPGREMRNRSKEHGEGEVHHERNARRNDPLEGGEWMEDGVSQKPGNVFGQAAELREGPVGQSPKEPIKIDKDKVKAALEKRRKVRAETVKKKDVMDEDDLIERELEDGIELAAVDEKKRERRLSWPKNERSTDNGKEHDLIGDEKAVKGHLPRRSEVENPEEGEMFAEASPMPNSRKRRGSPLEILTEGKKWHNYPFNGEDGHRTAGANYADEDYIRHEQRE</sequence>
<comment type="caution">
    <text evidence="8">The sequence shown here is derived from an EMBL/GenBank/DDBJ whole genome shotgun (WGS) entry which is preliminary data.</text>
</comment>
<evidence type="ECO:0000256" key="1">
    <source>
        <dbReference type="ARBA" id="ARBA00022618"/>
    </source>
</evidence>
<feature type="domain" description="Cyclin-like" evidence="7">
    <location>
        <begin position="57"/>
        <end position="159"/>
    </location>
</feature>
<dbReference type="InterPro" id="IPR043198">
    <property type="entry name" value="Cyclin/Ssn8"/>
</dbReference>
<name>A0AAN7JV06_9MYRT</name>
<protein>
    <recommendedName>
        <fullName evidence="7">Cyclin-like domain-containing protein</fullName>
    </recommendedName>
</protein>
<comment type="similarity">
    <text evidence="4">Belongs to the cyclin family. Cyclin T subfamily.</text>
</comment>
<dbReference type="InterPro" id="IPR006671">
    <property type="entry name" value="Cyclin_N"/>
</dbReference>
<dbReference type="EMBL" id="JAXIOK010000015">
    <property type="protein sequence ID" value="KAK4754449.1"/>
    <property type="molecule type" value="Genomic_DNA"/>
</dbReference>
<evidence type="ECO:0000256" key="6">
    <source>
        <dbReference type="SAM" id="MobiDB-lite"/>
    </source>
</evidence>
<dbReference type="CDD" id="cd20587">
    <property type="entry name" value="CYCLIN_AcCycT_rpt1"/>
    <property type="match status" value="1"/>
</dbReference>
<feature type="domain" description="Cyclin-like" evidence="7">
    <location>
        <begin position="172"/>
        <end position="257"/>
    </location>
</feature>
<feature type="compositionally biased region" description="Basic and acidic residues" evidence="6">
    <location>
        <begin position="364"/>
        <end position="386"/>
    </location>
</feature>
<dbReference type="SUPFAM" id="SSF47954">
    <property type="entry name" value="Cyclin-like"/>
    <property type="match status" value="2"/>
</dbReference>
<feature type="region of interest" description="Disordered" evidence="6">
    <location>
        <begin position="264"/>
        <end position="332"/>
    </location>
</feature>
<dbReference type="FunFam" id="1.10.472.10:FF:000028">
    <property type="entry name" value="Cyclin-T1-5 like"/>
    <property type="match status" value="1"/>
</dbReference>
<dbReference type="SMART" id="SM00385">
    <property type="entry name" value="CYCLIN"/>
    <property type="match status" value="2"/>
</dbReference>
<dbReference type="GO" id="GO:0006357">
    <property type="term" value="P:regulation of transcription by RNA polymerase II"/>
    <property type="evidence" value="ECO:0007669"/>
    <property type="project" value="InterPro"/>
</dbReference>